<dbReference type="EMBL" id="BAAANB010000001">
    <property type="protein sequence ID" value="GAA2020296.1"/>
    <property type="molecule type" value="Genomic_DNA"/>
</dbReference>
<reference evidence="2 3" key="1">
    <citation type="journal article" date="2019" name="Int. J. Syst. Evol. Microbiol.">
        <title>The Global Catalogue of Microorganisms (GCM) 10K type strain sequencing project: providing services to taxonomists for standard genome sequencing and annotation.</title>
        <authorList>
            <consortium name="The Broad Institute Genomics Platform"/>
            <consortium name="The Broad Institute Genome Sequencing Center for Infectious Disease"/>
            <person name="Wu L."/>
            <person name="Ma J."/>
        </authorList>
    </citation>
    <scope>NUCLEOTIDE SEQUENCE [LARGE SCALE GENOMIC DNA]</scope>
    <source>
        <strain evidence="2 3">JCM 14283</strain>
    </source>
</reference>
<comment type="caution">
    <text evidence="2">The sequence shown here is derived from an EMBL/GenBank/DDBJ whole genome shotgun (WGS) entry which is preliminary data.</text>
</comment>
<proteinExistence type="predicted"/>
<feature type="transmembrane region" description="Helical" evidence="1">
    <location>
        <begin position="14"/>
        <end position="35"/>
    </location>
</feature>
<keyword evidence="1" id="KW-1133">Transmembrane helix</keyword>
<feature type="transmembrane region" description="Helical" evidence="1">
    <location>
        <begin position="47"/>
        <end position="70"/>
    </location>
</feature>
<evidence type="ECO:0000313" key="2">
    <source>
        <dbReference type="EMBL" id="GAA2020296.1"/>
    </source>
</evidence>
<evidence type="ECO:0000313" key="3">
    <source>
        <dbReference type="Proteomes" id="UP001501285"/>
    </source>
</evidence>
<feature type="transmembrane region" description="Helical" evidence="1">
    <location>
        <begin position="117"/>
        <end position="137"/>
    </location>
</feature>
<protein>
    <submittedName>
        <fullName evidence="2">Uncharacterized protein</fullName>
    </submittedName>
</protein>
<keyword evidence="1" id="KW-0812">Transmembrane</keyword>
<feature type="transmembrane region" description="Helical" evidence="1">
    <location>
        <begin position="82"/>
        <end position="105"/>
    </location>
</feature>
<dbReference type="Proteomes" id="UP001501285">
    <property type="component" value="Unassembled WGS sequence"/>
</dbReference>
<gene>
    <name evidence="2" type="ORF">GCM10009740_05840</name>
</gene>
<organism evidence="2 3">
    <name type="scientific">Terrabacter terrae</name>
    <dbReference type="NCBI Taxonomy" id="318434"/>
    <lineage>
        <taxon>Bacteria</taxon>
        <taxon>Bacillati</taxon>
        <taxon>Actinomycetota</taxon>
        <taxon>Actinomycetes</taxon>
        <taxon>Micrococcales</taxon>
        <taxon>Intrasporangiaceae</taxon>
        <taxon>Terrabacter</taxon>
    </lineage>
</organism>
<name>A0ABN2TTJ5_9MICO</name>
<sequence length="147" mass="14956">MGTDQQSRVSARRVISLGHVMVGGAALVLSGAMMIMGRAPNAGLGGVFLGLGLLLALAAVLFTYVAVLVLRRAPEGRGGLLSLTLSVVELVAGAAMAAAMGVAVQGYGAFEPWRSPLLLPTVLLVALGLAGLSLEVVSRRHEATDLP</sequence>
<keyword evidence="3" id="KW-1185">Reference proteome</keyword>
<accession>A0ABN2TTJ5</accession>
<dbReference type="RefSeq" id="WP_343987232.1">
    <property type="nucleotide sequence ID" value="NZ_BAAANB010000001.1"/>
</dbReference>
<keyword evidence="1" id="KW-0472">Membrane</keyword>
<evidence type="ECO:0000256" key="1">
    <source>
        <dbReference type="SAM" id="Phobius"/>
    </source>
</evidence>